<dbReference type="EMBL" id="AORC01000003">
    <property type="protein sequence ID" value="EYT50668.1"/>
    <property type="molecule type" value="Genomic_DNA"/>
</dbReference>
<feature type="transmembrane region" description="Helical" evidence="8">
    <location>
        <begin position="222"/>
        <end position="240"/>
    </location>
</feature>
<feature type="compositionally biased region" description="Low complexity" evidence="7">
    <location>
        <begin position="436"/>
        <end position="451"/>
    </location>
</feature>
<feature type="transmembrane region" description="Helical" evidence="8">
    <location>
        <begin position="173"/>
        <end position="194"/>
    </location>
</feature>
<feature type="compositionally biased region" description="Basic and acidic residues" evidence="7">
    <location>
        <begin position="422"/>
        <end position="434"/>
    </location>
</feature>
<keyword evidence="6 8" id="KW-0472">Membrane</keyword>
<dbReference type="Gene3D" id="1.20.1250.20">
    <property type="entry name" value="MFS general substrate transporter like domains"/>
    <property type="match status" value="2"/>
</dbReference>
<dbReference type="SUPFAM" id="SSF103473">
    <property type="entry name" value="MFS general substrate transporter"/>
    <property type="match status" value="1"/>
</dbReference>
<evidence type="ECO:0000313" key="10">
    <source>
        <dbReference type="EMBL" id="EYT50668.1"/>
    </source>
</evidence>
<evidence type="ECO:0000256" key="4">
    <source>
        <dbReference type="ARBA" id="ARBA00022692"/>
    </source>
</evidence>
<accession>A0A022KXK6</accession>
<name>A0A022KXK6_9MICO</name>
<proteinExistence type="predicted"/>
<feature type="transmembrane region" description="Helical" evidence="8">
    <location>
        <begin position="322"/>
        <end position="349"/>
    </location>
</feature>
<comment type="caution">
    <text evidence="10">The sequence shown here is derived from an EMBL/GenBank/DDBJ whole genome shotgun (WGS) entry which is preliminary data.</text>
</comment>
<dbReference type="STRING" id="1249481.D641_0102310"/>
<dbReference type="OrthoDB" id="3285241at2"/>
<dbReference type="HOGENOM" id="CLU_001265_10_10_11"/>
<sequence length="473" mass="48311">MIRSLAPSIYIPTLLQFIGVAALMPVITLLALELGFATAQAASLTVVFGLAAFLGPIPAGRLIGRIGARAALVATGLLLVIASMAGYAVLTPALADDVEAGAGARTMLIGVLVMMAACSQVWMLGRQSFLGSALPPSMRARGMTMFGGMIRVGQVIGPLAGAVVLAAGSLTGVFVLNAAMTLAATVMVAVFLPAGEVRAAPVRSHHREHVGRSPARIRLTRAVLARMLIVGLGIMPVMIARVNNPVIIPLLGAGLGLDAFWISIVFGISAVVDIALVVPAGVLMDRYGRAAVAVPCATIMGLGYLALALATGGAAGHGFTPALLALLLPAMVIALGNGLGSGIVMTLGIDVSPVHGRTRYLSWWNTLVGAGRLVAPLLVAGIVVVAPVGAASATIGVLCLGGAAHLGRVLPRTTPRGSRQAPRPDRRARTDRYELTGTSPSGPSTRTARSPLTRPERAPAGPPRPSDRVPRPG</sequence>
<keyword evidence="2" id="KW-0813">Transport</keyword>
<feature type="transmembrane region" description="Helical" evidence="8">
    <location>
        <begin position="145"/>
        <end position="167"/>
    </location>
</feature>
<feature type="transmembrane region" description="Helical" evidence="8">
    <location>
        <begin position="38"/>
        <end position="58"/>
    </location>
</feature>
<keyword evidence="4 8" id="KW-0812">Transmembrane</keyword>
<keyword evidence="5 8" id="KW-1133">Transmembrane helix</keyword>
<feature type="transmembrane region" description="Helical" evidence="8">
    <location>
        <begin position="390"/>
        <end position="410"/>
    </location>
</feature>
<dbReference type="AlphaFoldDB" id="A0A022KXK6"/>
<feature type="transmembrane region" description="Helical" evidence="8">
    <location>
        <begin position="260"/>
        <end position="283"/>
    </location>
</feature>
<feature type="transmembrane region" description="Helical" evidence="8">
    <location>
        <begin position="290"/>
        <end position="310"/>
    </location>
</feature>
<feature type="transmembrane region" description="Helical" evidence="8">
    <location>
        <begin position="102"/>
        <end position="124"/>
    </location>
</feature>
<reference evidence="10 11" key="1">
    <citation type="journal article" date="2013" name="Genome Announc.">
        <title>Draft genome sequence of an Actinobacterium, Brachybacterium muris strain UCD-AY4.</title>
        <authorList>
            <person name="Lo J.R."/>
            <person name="Lang J.M."/>
            <person name="Darling A.E."/>
            <person name="Eisen J.A."/>
            <person name="Coil D.A."/>
        </authorList>
    </citation>
    <scope>NUCLEOTIDE SEQUENCE [LARGE SCALE GENOMIC DNA]</scope>
    <source>
        <strain evidence="10 11">UCD-AY4</strain>
    </source>
</reference>
<evidence type="ECO:0000256" key="1">
    <source>
        <dbReference type="ARBA" id="ARBA00004651"/>
    </source>
</evidence>
<dbReference type="PANTHER" id="PTHR23517">
    <property type="entry name" value="RESISTANCE PROTEIN MDTM, PUTATIVE-RELATED-RELATED"/>
    <property type="match status" value="1"/>
</dbReference>
<dbReference type="GO" id="GO:0022857">
    <property type="term" value="F:transmembrane transporter activity"/>
    <property type="evidence" value="ECO:0007669"/>
    <property type="project" value="InterPro"/>
</dbReference>
<evidence type="ECO:0000256" key="7">
    <source>
        <dbReference type="SAM" id="MobiDB-lite"/>
    </source>
</evidence>
<keyword evidence="11" id="KW-1185">Reference proteome</keyword>
<dbReference type="PANTHER" id="PTHR23517:SF3">
    <property type="entry name" value="INTEGRAL MEMBRANE TRANSPORT PROTEIN"/>
    <property type="match status" value="1"/>
</dbReference>
<feature type="domain" description="Major facilitator superfamily (MFS) profile" evidence="9">
    <location>
        <begin position="5"/>
        <end position="414"/>
    </location>
</feature>
<comment type="subcellular location">
    <subcellularLocation>
        <location evidence="1">Cell membrane</location>
        <topology evidence="1">Multi-pass membrane protein</topology>
    </subcellularLocation>
</comment>
<evidence type="ECO:0000256" key="2">
    <source>
        <dbReference type="ARBA" id="ARBA00022448"/>
    </source>
</evidence>
<evidence type="ECO:0000256" key="3">
    <source>
        <dbReference type="ARBA" id="ARBA00022475"/>
    </source>
</evidence>
<dbReference type="GO" id="GO:0005886">
    <property type="term" value="C:plasma membrane"/>
    <property type="evidence" value="ECO:0007669"/>
    <property type="project" value="UniProtKB-SubCell"/>
</dbReference>
<evidence type="ECO:0000256" key="8">
    <source>
        <dbReference type="SAM" id="Phobius"/>
    </source>
</evidence>
<feature type="transmembrane region" description="Helical" evidence="8">
    <location>
        <begin position="361"/>
        <end position="384"/>
    </location>
</feature>
<keyword evidence="3" id="KW-1003">Cell membrane</keyword>
<dbReference type="Pfam" id="PF07690">
    <property type="entry name" value="MFS_1"/>
    <property type="match status" value="1"/>
</dbReference>
<dbReference type="InterPro" id="IPR011701">
    <property type="entry name" value="MFS"/>
</dbReference>
<evidence type="ECO:0000256" key="6">
    <source>
        <dbReference type="ARBA" id="ARBA00023136"/>
    </source>
</evidence>
<evidence type="ECO:0000259" key="9">
    <source>
        <dbReference type="PROSITE" id="PS50850"/>
    </source>
</evidence>
<dbReference type="PROSITE" id="PS50850">
    <property type="entry name" value="MFS"/>
    <property type="match status" value="1"/>
</dbReference>
<dbReference type="InterPro" id="IPR020846">
    <property type="entry name" value="MFS_dom"/>
</dbReference>
<evidence type="ECO:0000256" key="5">
    <source>
        <dbReference type="ARBA" id="ARBA00022989"/>
    </source>
</evidence>
<feature type="transmembrane region" description="Helical" evidence="8">
    <location>
        <begin position="70"/>
        <end position="90"/>
    </location>
</feature>
<evidence type="ECO:0000313" key="11">
    <source>
        <dbReference type="Proteomes" id="UP000019754"/>
    </source>
</evidence>
<protein>
    <submittedName>
        <fullName evidence="10">Arabinose ABC transporter permease</fullName>
    </submittedName>
</protein>
<organism evidence="10 11">
    <name type="scientific">Brachybacterium muris UCD-AY4</name>
    <dbReference type="NCBI Taxonomy" id="1249481"/>
    <lineage>
        <taxon>Bacteria</taxon>
        <taxon>Bacillati</taxon>
        <taxon>Actinomycetota</taxon>
        <taxon>Actinomycetes</taxon>
        <taxon>Micrococcales</taxon>
        <taxon>Dermabacteraceae</taxon>
        <taxon>Brachybacterium</taxon>
    </lineage>
</organism>
<dbReference type="Proteomes" id="UP000019754">
    <property type="component" value="Unassembled WGS sequence"/>
</dbReference>
<dbReference type="InterPro" id="IPR050171">
    <property type="entry name" value="MFS_Transporters"/>
</dbReference>
<feature type="transmembrane region" description="Helical" evidence="8">
    <location>
        <begin position="9"/>
        <end position="32"/>
    </location>
</feature>
<feature type="region of interest" description="Disordered" evidence="7">
    <location>
        <begin position="409"/>
        <end position="473"/>
    </location>
</feature>
<dbReference type="InterPro" id="IPR036259">
    <property type="entry name" value="MFS_trans_sf"/>
</dbReference>
<gene>
    <name evidence="10" type="ORF">D641_0102310</name>
</gene>